<feature type="signal peptide" evidence="1">
    <location>
        <begin position="1"/>
        <end position="24"/>
    </location>
</feature>
<proteinExistence type="predicted"/>
<evidence type="ECO:0000256" key="1">
    <source>
        <dbReference type="SAM" id="SignalP"/>
    </source>
</evidence>
<reference evidence="2" key="1">
    <citation type="submission" date="2018-11" db="EMBL/GenBank/DDBJ databases">
        <title>Venom-gland transcriptomics and venom proteomics of the Florida green centipede (Hemiscolopendra marginata) reveal sex-based variation in a centipede venom.</title>
        <authorList>
            <person name="Nystrom G.S."/>
            <person name="Ward M.J."/>
            <person name="Ellsworth S.A."/>
            <person name="Rokyta D.R."/>
        </authorList>
    </citation>
    <scope>NUCLEOTIDE SEQUENCE</scope>
    <source>
        <tissue evidence="2">Venom gland</tissue>
    </source>
</reference>
<dbReference type="EMBL" id="GHBY01000441">
    <property type="protein sequence ID" value="MUP40618.1"/>
    <property type="molecule type" value="Transcribed_RNA"/>
</dbReference>
<feature type="chain" id="PRO_5024942052" evidence="1">
    <location>
        <begin position="25"/>
        <end position="67"/>
    </location>
</feature>
<protein>
    <submittedName>
        <fullName evidence="2">SLPTX10</fullName>
    </submittedName>
</protein>
<sequence length="67" mass="7415">MRAIFVVLFVVLFIQTLTMREAAGGLPSGSRQARYGCRQNCKHLENNRCNQVLPECCPKKTPSCSAA</sequence>
<accession>A0A646QDC3</accession>
<evidence type="ECO:0000313" key="2">
    <source>
        <dbReference type="EMBL" id="MUP40618.1"/>
    </source>
</evidence>
<organism evidence="2">
    <name type="scientific">Hemiscolopendra marginata</name>
    <dbReference type="NCBI Taxonomy" id="943146"/>
    <lineage>
        <taxon>Eukaryota</taxon>
        <taxon>Metazoa</taxon>
        <taxon>Ecdysozoa</taxon>
        <taxon>Arthropoda</taxon>
        <taxon>Myriapoda</taxon>
        <taxon>Chilopoda</taxon>
        <taxon>Pleurostigmophora</taxon>
        <taxon>Scolopendromorpha</taxon>
        <taxon>Scolopendridae</taxon>
        <taxon>Hemiscolopendra</taxon>
    </lineage>
</organism>
<dbReference type="AlphaFoldDB" id="A0A646QDC3"/>
<name>A0A646QDC3_9MYRI</name>
<keyword evidence="1" id="KW-0732">Signal</keyword>